<reference evidence="3 4" key="1">
    <citation type="submission" date="2017-06" db="EMBL/GenBank/DDBJ databases">
        <title>Complete genome sequence of Nitrospirillum amazonense strain CBAmC, an endophytic nitrogen-fixing and plant growth-promoting bacterium, isolated from sugarcane.</title>
        <authorList>
            <person name="Schwab S."/>
            <person name="dos Santos Teixeira K.R."/>
            <person name="Simoes Araujo J.L."/>
            <person name="Soares Vidal M."/>
            <person name="Borges de Freitas H.R."/>
            <person name="Rivello Crivelaro A.L."/>
            <person name="Bueno de Camargo Nunes A."/>
            <person name="dos Santos C.M."/>
            <person name="Palmeira da Silva Rosa D."/>
            <person name="da Silva Padilha D."/>
            <person name="da Silva E."/>
            <person name="Araujo Terra L."/>
            <person name="Soares Mendes V."/>
            <person name="Farinelli L."/>
            <person name="Magalhaes Cruz L."/>
            <person name="Baldani J.I."/>
        </authorList>
    </citation>
    <scope>NUCLEOTIDE SEQUENCE [LARGE SCALE GENOMIC DNA]</scope>
    <source>
        <strain evidence="3 4">CBAmC</strain>
    </source>
</reference>
<feature type="region of interest" description="Disordered" evidence="1">
    <location>
        <begin position="30"/>
        <end position="118"/>
    </location>
</feature>
<dbReference type="RefSeq" id="WP_088872004.1">
    <property type="nucleotide sequence ID" value="NZ_CP022110.1"/>
</dbReference>
<feature type="chain" id="PRO_5012399777" evidence="2">
    <location>
        <begin position="25"/>
        <end position="349"/>
    </location>
</feature>
<accession>A0A248JT53</accession>
<organism evidence="3 4">
    <name type="scientific">Nitrospirillum viridazoti CBAmc</name>
    <dbReference type="NCBI Taxonomy" id="1441467"/>
    <lineage>
        <taxon>Bacteria</taxon>
        <taxon>Pseudomonadati</taxon>
        <taxon>Pseudomonadota</taxon>
        <taxon>Alphaproteobacteria</taxon>
        <taxon>Rhodospirillales</taxon>
        <taxon>Azospirillaceae</taxon>
        <taxon>Nitrospirillum</taxon>
        <taxon>Nitrospirillum viridazoti</taxon>
    </lineage>
</organism>
<keyword evidence="2" id="KW-0732">Signal</keyword>
<evidence type="ECO:0000313" key="3">
    <source>
        <dbReference type="EMBL" id="ASG21288.1"/>
    </source>
</evidence>
<name>A0A248JT53_9PROT</name>
<dbReference type="EMBL" id="CP022110">
    <property type="protein sequence ID" value="ASG21288.1"/>
    <property type="molecule type" value="Genomic_DNA"/>
</dbReference>
<evidence type="ECO:0000256" key="2">
    <source>
        <dbReference type="SAM" id="SignalP"/>
    </source>
</evidence>
<keyword evidence="4" id="KW-1185">Reference proteome</keyword>
<gene>
    <name evidence="3" type="ORF">Y958_10955</name>
</gene>
<dbReference type="AlphaFoldDB" id="A0A248JT53"/>
<dbReference type="Proteomes" id="UP000197153">
    <property type="component" value="Chromosome 1"/>
</dbReference>
<sequence>MRKRRSGLAVALMLGLAACASNNAQEHGTALHHLGGPADGVVLPPVEGPRQAGADGADPQIAPDATPVPGAPSAATTGKRPAAAQSRSTQSHSTQSHSAQSAPATAAGPFAPPPDTGIQEVVVTPLDVSGYWKITARSTFGLGDSAFYKRYENDTHICRFEQTRDRLRAYCPLLDSVGEGELEERHLSLSWSLAGGIAFHVDAEVEGAAGQQLSFTGQANGRLAGFLPVTAQVPARGVHFEPPADAAPPSLAALRQALADWDSGQLTPGLYTPNLLPRLSKLLARPNRAAGRGALQGLRYIGSIERALNKKDAPDARVSHDVYEARYASGTWLCVVHLEGDGKISDFAC</sequence>
<feature type="signal peptide" evidence="2">
    <location>
        <begin position="1"/>
        <end position="24"/>
    </location>
</feature>
<proteinExistence type="predicted"/>
<dbReference type="PROSITE" id="PS51257">
    <property type="entry name" value="PROKAR_LIPOPROTEIN"/>
    <property type="match status" value="1"/>
</dbReference>
<evidence type="ECO:0000313" key="4">
    <source>
        <dbReference type="Proteomes" id="UP000197153"/>
    </source>
</evidence>
<dbReference type="KEGG" id="nao:Y958_10955"/>
<protein>
    <submittedName>
        <fullName evidence="3">Uncharacterized protein</fullName>
    </submittedName>
</protein>
<feature type="compositionally biased region" description="Low complexity" evidence="1">
    <location>
        <begin position="82"/>
        <end position="109"/>
    </location>
</feature>
<evidence type="ECO:0000256" key="1">
    <source>
        <dbReference type="SAM" id="MobiDB-lite"/>
    </source>
</evidence>